<evidence type="ECO:0000313" key="3">
    <source>
        <dbReference type="EMBL" id="MCF2531860.1"/>
    </source>
</evidence>
<reference evidence="3" key="1">
    <citation type="submission" date="2022-01" db="EMBL/GenBank/DDBJ databases">
        <title>Genome-Based Taxonomic Classification of the Phylum Actinobacteria.</title>
        <authorList>
            <person name="Gao Y."/>
        </authorList>
    </citation>
    <scope>NUCLEOTIDE SEQUENCE</scope>
    <source>
        <strain evidence="3">KLBMP 8922</strain>
    </source>
</reference>
<feature type="region of interest" description="Disordered" evidence="1">
    <location>
        <begin position="239"/>
        <end position="275"/>
    </location>
</feature>
<dbReference type="AlphaFoldDB" id="A0AA41Q6H0"/>
<evidence type="ECO:0000256" key="1">
    <source>
        <dbReference type="SAM" id="MobiDB-lite"/>
    </source>
</evidence>
<keyword evidence="2" id="KW-1133">Transmembrane helix</keyword>
<sequence length="275" mass="29484">MLRLLRFLWCTLAAEFKAIVVLPVRKLVLERRWSGLTLAVVACLGVIVLHAVHLTAWGHDFVRWIGGVQAGLPLPLALLRTPMSLYVPALHLPVWGGLTQLFIAFALAQLLLGWKRTLLVAYVATLAGTMSARLMIWLGPDHLLGIGADQAYVLDTGPSAAVVGLFSYIAVVKRAPVLFSLTSLMMIIESVAVPNLAGREHLIAIGAAMVMGFIRLYRESKGIEPGAFARALSRTAARAAGRAPRPAAPDPQALPATEWERQAAPEPAGRGSPTG</sequence>
<evidence type="ECO:0000256" key="2">
    <source>
        <dbReference type="SAM" id="Phobius"/>
    </source>
</evidence>
<organism evidence="3 4">
    <name type="scientific">Yinghuangia soli</name>
    <dbReference type="NCBI Taxonomy" id="2908204"/>
    <lineage>
        <taxon>Bacteria</taxon>
        <taxon>Bacillati</taxon>
        <taxon>Actinomycetota</taxon>
        <taxon>Actinomycetes</taxon>
        <taxon>Kitasatosporales</taxon>
        <taxon>Streptomycetaceae</taxon>
        <taxon>Yinghuangia</taxon>
    </lineage>
</organism>
<proteinExistence type="predicted"/>
<comment type="caution">
    <text evidence="3">The sequence shown here is derived from an EMBL/GenBank/DDBJ whole genome shotgun (WGS) entry which is preliminary data.</text>
</comment>
<feature type="transmembrane region" description="Helical" evidence="2">
    <location>
        <begin position="119"/>
        <end position="139"/>
    </location>
</feature>
<keyword evidence="4" id="KW-1185">Reference proteome</keyword>
<name>A0AA41Q6H0_9ACTN</name>
<keyword evidence="2" id="KW-0472">Membrane</keyword>
<feature type="transmembrane region" description="Helical" evidence="2">
    <location>
        <begin position="151"/>
        <end position="171"/>
    </location>
</feature>
<accession>A0AA41Q6H0</accession>
<keyword evidence="2" id="KW-0812">Transmembrane</keyword>
<feature type="transmembrane region" description="Helical" evidence="2">
    <location>
        <begin position="34"/>
        <end position="54"/>
    </location>
</feature>
<dbReference type="Proteomes" id="UP001165378">
    <property type="component" value="Unassembled WGS sequence"/>
</dbReference>
<gene>
    <name evidence="3" type="ORF">LZ495_32235</name>
</gene>
<protein>
    <submittedName>
        <fullName evidence="3">Uncharacterized protein</fullName>
    </submittedName>
</protein>
<feature type="transmembrane region" description="Helical" evidence="2">
    <location>
        <begin position="92"/>
        <end position="112"/>
    </location>
</feature>
<evidence type="ECO:0000313" key="4">
    <source>
        <dbReference type="Proteomes" id="UP001165378"/>
    </source>
</evidence>
<dbReference type="RefSeq" id="WP_235056509.1">
    <property type="nucleotide sequence ID" value="NZ_JAKFHA010000027.1"/>
</dbReference>
<feature type="compositionally biased region" description="Low complexity" evidence="1">
    <location>
        <begin position="239"/>
        <end position="256"/>
    </location>
</feature>
<dbReference type="EMBL" id="JAKFHA010000027">
    <property type="protein sequence ID" value="MCF2531860.1"/>
    <property type="molecule type" value="Genomic_DNA"/>
</dbReference>